<dbReference type="InterPro" id="IPR036291">
    <property type="entry name" value="NAD(P)-bd_dom_sf"/>
</dbReference>
<sequence>MPEEACLMNRLANKVAIITGAGGGIGAAAAHRFAAQGARVLMVDLDEAALQAVAHGSEQMSYCVADVSQPEQMAACVEAAVQRFGGLDIAVLNAGIEGQVQPITDYDIATFDRVMAVNVRGVWLGLKYCIPAIAKRGGGSIVITSSVAGLSGADNMSAYCASKHAVVGLMRTAAGECAPLNIRVNTVNPAPIETRMMRSLETGFLPGQPDAAKAFITQRIPMQRYGTPQEVADLMLFLASDESRYCTGGTYTVDGGMSSR</sequence>
<evidence type="ECO:0000256" key="2">
    <source>
        <dbReference type="ARBA" id="ARBA00023002"/>
    </source>
</evidence>
<dbReference type="NCBIfam" id="NF005559">
    <property type="entry name" value="PRK07231.1"/>
    <property type="match status" value="1"/>
</dbReference>
<dbReference type="GO" id="GO:0016491">
    <property type="term" value="F:oxidoreductase activity"/>
    <property type="evidence" value="ECO:0007669"/>
    <property type="project" value="UniProtKB-KW"/>
</dbReference>
<dbReference type="Pfam" id="PF13561">
    <property type="entry name" value="adh_short_C2"/>
    <property type="match status" value="1"/>
</dbReference>
<dbReference type="FunFam" id="3.40.50.720:FF:000084">
    <property type="entry name" value="Short-chain dehydrogenase reductase"/>
    <property type="match status" value="1"/>
</dbReference>
<evidence type="ECO:0000256" key="1">
    <source>
        <dbReference type="ARBA" id="ARBA00006484"/>
    </source>
</evidence>
<dbReference type="PROSITE" id="PS00061">
    <property type="entry name" value="ADH_SHORT"/>
    <property type="match status" value="1"/>
</dbReference>
<dbReference type="PRINTS" id="PR00080">
    <property type="entry name" value="SDRFAMILY"/>
</dbReference>
<organism evidence="3">
    <name type="scientific">uncultured bacterium UPO64</name>
    <dbReference type="NCBI Taxonomy" id="1776983"/>
    <lineage>
        <taxon>Bacteria</taxon>
        <taxon>environmental samples</taxon>
    </lineage>
</organism>
<evidence type="ECO:0000313" key="3">
    <source>
        <dbReference type="EMBL" id="AMK59445.1"/>
    </source>
</evidence>
<keyword evidence="2" id="KW-0560">Oxidoreductase</keyword>
<protein>
    <submittedName>
        <fullName evidence="3">Oxidoreductase</fullName>
    </submittedName>
</protein>
<dbReference type="InterPro" id="IPR002347">
    <property type="entry name" value="SDR_fam"/>
</dbReference>
<dbReference type="PANTHER" id="PTHR24321:SF8">
    <property type="entry name" value="ESTRADIOL 17-BETA-DEHYDROGENASE 8-RELATED"/>
    <property type="match status" value="1"/>
</dbReference>
<dbReference type="Gene3D" id="3.40.50.720">
    <property type="entry name" value="NAD(P)-binding Rossmann-like Domain"/>
    <property type="match status" value="1"/>
</dbReference>
<comment type="similarity">
    <text evidence="1">Belongs to the short-chain dehydrogenases/reductases (SDR) family.</text>
</comment>
<dbReference type="PANTHER" id="PTHR24321">
    <property type="entry name" value="DEHYDROGENASES, SHORT CHAIN"/>
    <property type="match status" value="1"/>
</dbReference>
<dbReference type="EMBL" id="KU144986">
    <property type="protein sequence ID" value="AMK59445.1"/>
    <property type="molecule type" value="Genomic_DNA"/>
</dbReference>
<dbReference type="AlphaFoldDB" id="A0A126SYP9"/>
<proteinExistence type="inferred from homology"/>
<dbReference type="SUPFAM" id="SSF51735">
    <property type="entry name" value="NAD(P)-binding Rossmann-fold domains"/>
    <property type="match status" value="1"/>
</dbReference>
<dbReference type="CDD" id="cd05233">
    <property type="entry name" value="SDR_c"/>
    <property type="match status" value="1"/>
</dbReference>
<dbReference type="InterPro" id="IPR020904">
    <property type="entry name" value="Sc_DH/Rdtase_CS"/>
</dbReference>
<reference evidence="3" key="1">
    <citation type="journal article" date="2016" name="Appl. Environ. Microbiol.">
        <title>Functional Metagenomics of a Biostimulated Petroleum-Contaminated Soil Reveals an Extraordinary Diversity of Extradiol Dioxygenases.</title>
        <authorList>
            <person name="Terron-Gonzalez L."/>
            <person name="Martin-Cabello G."/>
            <person name="Ferrer M."/>
            <person name="Santero E."/>
        </authorList>
    </citation>
    <scope>NUCLEOTIDE SEQUENCE</scope>
</reference>
<accession>A0A126SYP9</accession>
<name>A0A126SYP9_9BACT</name>
<dbReference type="PRINTS" id="PR00081">
    <property type="entry name" value="GDHRDH"/>
</dbReference>